<gene>
    <name evidence="2" type="ORF">S12H4_19911</name>
</gene>
<dbReference type="AlphaFoldDB" id="X1S0N4"/>
<keyword evidence="1" id="KW-0732">Signal</keyword>
<feature type="non-terminal residue" evidence="2">
    <location>
        <position position="246"/>
    </location>
</feature>
<dbReference type="InterPro" id="IPR013517">
    <property type="entry name" value="FG-GAP"/>
</dbReference>
<dbReference type="Pfam" id="PF13517">
    <property type="entry name" value="FG-GAP_3"/>
    <property type="match status" value="2"/>
</dbReference>
<dbReference type="PANTHER" id="PTHR44103">
    <property type="entry name" value="PROPROTEIN CONVERTASE P"/>
    <property type="match status" value="1"/>
</dbReference>
<organism evidence="2">
    <name type="scientific">marine sediment metagenome</name>
    <dbReference type="NCBI Taxonomy" id="412755"/>
    <lineage>
        <taxon>unclassified sequences</taxon>
        <taxon>metagenomes</taxon>
        <taxon>ecological metagenomes</taxon>
    </lineage>
</organism>
<evidence type="ECO:0008006" key="3">
    <source>
        <dbReference type="Google" id="ProtNLM"/>
    </source>
</evidence>
<dbReference type="SUPFAM" id="SSF69318">
    <property type="entry name" value="Integrin alpha N-terminal domain"/>
    <property type="match status" value="1"/>
</dbReference>
<name>X1S0N4_9ZZZZ</name>
<reference evidence="2" key="1">
    <citation type="journal article" date="2014" name="Front. Microbiol.">
        <title>High frequency of phylogenetically diverse reductive dehalogenase-homologous genes in deep subseafloor sedimentary metagenomes.</title>
        <authorList>
            <person name="Kawai M."/>
            <person name="Futagami T."/>
            <person name="Toyoda A."/>
            <person name="Takaki Y."/>
            <person name="Nishi S."/>
            <person name="Hori S."/>
            <person name="Arai W."/>
            <person name="Tsubouchi T."/>
            <person name="Morono Y."/>
            <person name="Uchiyama I."/>
            <person name="Ito T."/>
            <person name="Fujiyama A."/>
            <person name="Inagaki F."/>
            <person name="Takami H."/>
        </authorList>
    </citation>
    <scope>NUCLEOTIDE SEQUENCE</scope>
    <source>
        <strain evidence="2">Expedition CK06-06</strain>
    </source>
</reference>
<proteinExistence type="predicted"/>
<protein>
    <recommendedName>
        <fullName evidence="3">VCBS repeat-containing protein</fullName>
    </recommendedName>
</protein>
<dbReference type="PANTHER" id="PTHR44103:SF1">
    <property type="entry name" value="PROPROTEIN CONVERTASE P"/>
    <property type="match status" value="1"/>
</dbReference>
<dbReference type="InterPro" id="IPR028994">
    <property type="entry name" value="Integrin_alpha_N"/>
</dbReference>
<evidence type="ECO:0000313" key="2">
    <source>
        <dbReference type="EMBL" id="GAI86567.1"/>
    </source>
</evidence>
<evidence type="ECO:0000256" key="1">
    <source>
        <dbReference type="ARBA" id="ARBA00022729"/>
    </source>
</evidence>
<comment type="caution">
    <text evidence="2">The sequence shown here is derived from an EMBL/GenBank/DDBJ whole genome shotgun (WGS) entry which is preliminary data.</text>
</comment>
<dbReference type="Gene3D" id="2.130.10.130">
    <property type="entry name" value="Integrin alpha, N-terminal"/>
    <property type="match status" value="1"/>
</dbReference>
<sequence>MIKLLRHLIILLIDMALASSFQFAYAEKNVESEWVKHVIASQINQDHGLSLNMGDYNGDGRIDVSIAWGQRNGSLPTDGIWWYECPSNPTDSWTKHRITHPNNLVLWSLAHAVGDIDNDGDPDVIALGFDRGDVQLAVNPLKNGGDVNQPWPTYKIWANSSRKRDGERCEIIDIDGDGYKDFVFPRGLDPQSAFILFNPDGNPMGNWIQKELGGIGGSDAHDIFVTDIDNDGDPDVVSASGDGMTR</sequence>
<dbReference type="EMBL" id="BARW01010018">
    <property type="protein sequence ID" value="GAI86567.1"/>
    <property type="molecule type" value="Genomic_DNA"/>
</dbReference>
<accession>X1S0N4</accession>